<dbReference type="InterPro" id="IPR051396">
    <property type="entry name" value="Bact_Antivir_Def_Nuclease"/>
</dbReference>
<dbReference type="PANTHER" id="PTHR43581">
    <property type="entry name" value="ATP/GTP PHOSPHATASE"/>
    <property type="match status" value="1"/>
</dbReference>
<protein>
    <submittedName>
        <fullName evidence="3">Conserved uncharacterized protein</fullName>
    </submittedName>
</protein>
<dbReference type="InterPro" id="IPR027417">
    <property type="entry name" value="P-loop_NTPase"/>
</dbReference>
<dbReference type="Pfam" id="PF13304">
    <property type="entry name" value="AAA_21"/>
    <property type="match status" value="1"/>
</dbReference>
<dbReference type="Proteomes" id="UP000007347">
    <property type="component" value="Chromosome"/>
</dbReference>
<evidence type="ECO:0000313" key="3">
    <source>
        <dbReference type="EMBL" id="CCK81020.1"/>
    </source>
</evidence>
<accession>K0NJI2</accession>
<dbReference type="OrthoDB" id="3322489at2"/>
<evidence type="ECO:0000259" key="2">
    <source>
        <dbReference type="Pfam" id="PF13304"/>
    </source>
</evidence>
<dbReference type="Gene3D" id="3.40.50.300">
    <property type="entry name" value="P-loop containing nucleotide triphosphate hydrolases"/>
    <property type="match status" value="1"/>
</dbReference>
<organism evidence="3 4">
    <name type="scientific">Desulfobacula toluolica (strain DSM 7467 / Tol2)</name>
    <dbReference type="NCBI Taxonomy" id="651182"/>
    <lineage>
        <taxon>Bacteria</taxon>
        <taxon>Pseudomonadati</taxon>
        <taxon>Thermodesulfobacteriota</taxon>
        <taxon>Desulfobacteria</taxon>
        <taxon>Desulfobacterales</taxon>
        <taxon>Desulfobacteraceae</taxon>
        <taxon>Desulfobacula</taxon>
    </lineage>
</organism>
<dbReference type="EMBL" id="FO203503">
    <property type="protein sequence ID" value="CCK81020.1"/>
    <property type="molecule type" value="Genomic_DNA"/>
</dbReference>
<dbReference type="GO" id="GO:0005524">
    <property type="term" value="F:ATP binding"/>
    <property type="evidence" value="ECO:0007669"/>
    <property type="project" value="InterPro"/>
</dbReference>
<dbReference type="HOGENOM" id="CLU_032548_0_0_7"/>
<dbReference type="RefSeq" id="WP_014958231.1">
    <property type="nucleotide sequence ID" value="NC_018645.1"/>
</dbReference>
<proteinExistence type="predicted"/>
<feature type="domain" description="DUF3696" evidence="1">
    <location>
        <begin position="315"/>
        <end position="367"/>
    </location>
</feature>
<reference evidence="3 4" key="1">
    <citation type="journal article" date="2013" name="Environ. Microbiol.">
        <title>Complete genome, catabolic sub-proteomes and key-metabolites of Desulfobacula toluolica Tol2, a marine, aromatic compound-degrading, sulfate-reducing bacterium.</title>
        <authorList>
            <person name="Wohlbrand L."/>
            <person name="Jacob J.H."/>
            <person name="Kube M."/>
            <person name="Mussmann M."/>
            <person name="Jarling R."/>
            <person name="Beck A."/>
            <person name="Amann R."/>
            <person name="Wilkes H."/>
            <person name="Reinhardt R."/>
            <person name="Rabus R."/>
        </authorList>
    </citation>
    <scope>NUCLEOTIDE SEQUENCE [LARGE SCALE GENOMIC DNA]</scope>
    <source>
        <strain evidence="4">DSM 7467 / Tol2</strain>
    </source>
</reference>
<dbReference type="PIRSF" id="PIRSF034888">
    <property type="entry name" value="P-loop_UCP034888"/>
    <property type="match status" value="1"/>
</dbReference>
<dbReference type="PATRIC" id="fig|651182.5.peg.3393"/>
<dbReference type="GO" id="GO:0016887">
    <property type="term" value="F:ATP hydrolysis activity"/>
    <property type="evidence" value="ECO:0007669"/>
    <property type="project" value="InterPro"/>
</dbReference>
<dbReference type="InterPro" id="IPR022532">
    <property type="entry name" value="DUF3696"/>
</dbReference>
<dbReference type="SUPFAM" id="SSF52540">
    <property type="entry name" value="P-loop containing nucleoside triphosphate hydrolases"/>
    <property type="match status" value="1"/>
</dbReference>
<dbReference type="Pfam" id="PF12476">
    <property type="entry name" value="DUF3696"/>
    <property type="match status" value="1"/>
</dbReference>
<dbReference type="InterPro" id="IPR003959">
    <property type="entry name" value="ATPase_AAA_core"/>
</dbReference>
<dbReference type="KEGG" id="dto:TOL2_C28600"/>
<evidence type="ECO:0000313" key="4">
    <source>
        <dbReference type="Proteomes" id="UP000007347"/>
    </source>
</evidence>
<dbReference type="AlphaFoldDB" id="K0NJI2"/>
<dbReference type="InterPro" id="IPR014592">
    <property type="entry name" value="P-loop_UCP034888"/>
</dbReference>
<name>K0NJI2_DESTT</name>
<feature type="domain" description="ATPase AAA-type core" evidence="2">
    <location>
        <begin position="24"/>
        <end position="304"/>
    </location>
</feature>
<keyword evidence="4" id="KW-1185">Reference proteome</keyword>
<dbReference type="STRING" id="651182.TOL2_C28600"/>
<dbReference type="PANTHER" id="PTHR43581:SF2">
    <property type="entry name" value="EXCINUCLEASE ATPASE SUBUNIT"/>
    <property type="match status" value="1"/>
</dbReference>
<gene>
    <name evidence="3" type="ordered locus">TOL2_C28600</name>
</gene>
<sequence length="371" mass="41833">MLHSITIENYKILKNIKLNLSNLTLVSGLNSMGKSSLIQVMLLLRQSFEQKVLTDRGLLLNGSYINVGKGKDALSIDAENEMFSFVLEWEDKKNLDISFNYKSKSNLQPINKLTPDKFDFSQALFSDNFQYLAAERTGPKNSYPVSEYDVKTLNSLGNNGEYTAHYLFENGAKQLLNKKLLHEKAKSATLLAQVDAWMSEITPGIKITANVIEDINQASLHYEFETGTGYTEKFRPENVGFGLTYVLPVVTSILASKKGDLIIIENPEAHLHPAGQSAVAKLMARAAQEGVQIIVETHSDHFLNGARIAVLTKLIEPENISLFYFFKQLNNIEHTIDMIQPFIDKNGRLDEWPEGFFDEWDKNLDKLLGHL</sequence>
<evidence type="ECO:0000259" key="1">
    <source>
        <dbReference type="Pfam" id="PF12476"/>
    </source>
</evidence>